<evidence type="ECO:0000256" key="1">
    <source>
        <dbReference type="SAM" id="MobiDB-lite"/>
    </source>
</evidence>
<feature type="chain" id="PRO_5045591207" description="Secreted protein" evidence="2">
    <location>
        <begin position="24"/>
        <end position="442"/>
    </location>
</feature>
<sequence length="442" mass="48790">MKLKQLIFATGTVLLVSIALVSAEDKNCYQSSEACNPGTNKLYNLFYADDGTKSGWCCAPGHPWEKDLMKKPFNCQTQEWSAPGNADPCAEVPQKKTESLSHTEPQKIPLAPQVTDAQPQPKAPSSADIPPSNIQSRIQAQLKTSQESFNPKRKMKFEQLIFATGSILLVSLAVGYSQEEPCHRPPTSADPTCTPGTKLVYSYGYPKANMMSGFCCTPGHSTGRNGGNRELEKETKRMFNYTAIFRVDREIKFCPIINRFLLIKRDSRSQEWTSDAQPKSAPNVDIHLSRIQSRIQLKTSQENLNPKIPPKMKFHQPILATGSILLVSLAVVYSQETNCYQPPPSGEPTCKPGTKLLYTYGYPKDNMMTGWCCPPGHPLEKGLIGTALGCETTSCNPIGKKDPCAGRQEYRVNGEIFTHSEDVKRESCTDKNGAAGEKVLGM</sequence>
<evidence type="ECO:0000256" key="2">
    <source>
        <dbReference type="SAM" id="SignalP"/>
    </source>
</evidence>
<organism evidence="3 4">
    <name type="scientific">Orchesella dallaii</name>
    <dbReference type="NCBI Taxonomy" id="48710"/>
    <lineage>
        <taxon>Eukaryota</taxon>
        <taxon>Metazoa</taxon>
        <taxon>Ecdysozoa</taxon>
        <taxon>Arthropoda</taxon>
        <taxon>Hexapoda</taxon>
        <taxon>Collembola</taxon>
        <taxon>Entomobryomorpha</taxon>
        <taxon>Entomobryoidea</taxon>
        <taxon>Orchesellidae</taxon>
        <taxon>Orchesellinae</taxon>
        <taxon>Orchesella</taxon>
    </lineage>
</organism>
<proteinExistence type="predicted"/>
<reference evidence="3 4" key="1">
    <citation type="submission" date="2024-08" db="EMBL/GenBank/DDBJ databases">
        <authorList>
            <person name="Cucini C."/>
            <person name="Frati F."/>
        </authorList>
    </citation>
    <scope>NUCLEOTIDE SEQUENCE [LARGE SCALE GENOMIC DNA]</scope>
</reference>
<gene>
    <name evidence="3" type="ORF">ODALV1_LOCUS24868</name>
</gene>
<accession>A0ABP1RQB2</accession>
<evidence type="ECO:0008006" key="5">
    <source>
        <dbReference type="Google" id="ProtNLM"/>
    </source>
</evidence>
<feature type="signal peptide" evidence="2">
    <location>
        <begin position="1"/>
        <end position="23"/>
    </location>
</feature>
<dbReference type="Proteomes" id="UP001642540">
    <property type="component" value="Unassembled WGS sequence"/>
</dbReference>
<comment type="caution">
    <text evidence="3">The sequence shown here is derived from an EMBL/GenBank/DDBJ whole genome shotgun (WGS) entry which is preliminary data.</text>
</comment>
<keyword evidence="4" id="KW-1185">Reference proteome</keyword>
<protein>
    <recommendedName>
        <fullName evidence="5">Secreted protein</fullName>
    </recommendedName>
</protein>
<feature type="compositionally biased region" description="Basic and acidic residues" evidence="1">
    <location>
        <begin position="93"/>
        <end position="105"/>
    </location>
</feature>
<dbReference type="EMBL" id="CAXLJM020000096">
    <property type="protein sequence ID" value="CAL8133021.1"/>
    <property type="molecule type" value="Genomic_DNA"/>
</dbReference>
<evidence type="ECO:0000313" key="4">
    <source>
        <dbReference type="Proteomes" id="UP001642540"/>
    </source>
</evidence>
<evidence type="ECO:0000313" key="3">
    <source>
        <dbReference type="EMBL" id="CAL8133021.1"/>
    </source>
</evidence>
<keyword evidence="2" id="KW-0732">Signal</keyword>
<feature type="region of interest" description="Disordered" evidence="1">
    <location>
        <begin position="83"/>
        <end position="132"/>
    </location>
</feature>
<name>A0ABP1RQB2_9HEXA</name>